<dbReference type="SUPFAM" id="SSF51322">
    <property type="entry name" value="Cyanovirin-N"/>
    <property type="match status" value="1"/>
</dbReference>
<dbReference type="OrthoDB" id="2441380at2759"/>
<reference evidence="3" key="1">
    <citation type="journal article" date="2014" name="Nat. Commun.">
        <title>Genomic adaptations of the halophilic Dead Sea filamentous fungus Eurotium rubrum.</title>
        <authorList>
            <person name="Kis-Papo T."/>
            <person name="Weig A.R."/>
            <person name="Riley R."/>
            <person name="Persoh D."/>
            <person name="Salamov A."/>
            <person name="Sun H."/>
            <person name="Lipzen A."/>
            <person name="Wasser S.P."/>
            <person name="Rambold G."/>
            <person name="Grigoriev I.V."/>
            <person name="Nevo E."/>
        </authorList>
    </citation>
    <scope>NUCLEOTIDE SEQUENCE [LARGE SCALE GENOMIC DNA]</scope>
    <source>
        <strain evidence="3">CBS 135680</strain>
    </source>
</reference>
<evidence type="ECO:0000313" key="3">
    <source>
        <dbReference type="Proteomes" id="UP000019804"/>
    </source>
</evidence>
<dbReference type="AlphaFoldDB" id="A0A017SA51"/>
<dbReference type="EMBL" id="KK088430">
    <property type="protein sequence ID" value="EYE93686.1"/>
    <property type="molecule type" value="Genomic_DNA"/>
</dbReference>
<proteinExistence type="predicted"/>
<dbReference type="SMART" id="SM01111">
    <property type="entry name" value="CVNH"/>
    <property type="match status" value="1"/>
</dbReference>
<keyword evidence="3" id="KW-1185">Reference proteome</keyword>
<dbReference type="RefSeq" id="XP_040637374.1">
    <property type="nucleotide sequence ID" value="XM_040780284.1"/>
</dbReference>
<dbReference type="Pfam" id="PF08881">
    <property type="entry name" value="CVNH"/>
    <property type="match status" value="1"/>
</dbReference>
<name>A0A017SA51_ASPRC</name>
<dbReference type="GeneID" id="63695408"/>
<dbReference type="PANTHER" id="PTHR42076">
    <property type="entry name" value="CYANOVIRIN-N HOMOLOG"/>
    <property type="match status" value="1"/>
</dbReference>
<sequence>MSFHLTAENLRLEEGHILIAQLHNADGELVDSSIDLNTIIGNVDGRLEWGGQNFSESAHEVQFGIESENEVPILRVLLKNADEQWAAADVNLSERIVNENGTFVFV</sequence>
<evidence type="ECO:0000313" key="2">
    <source>
        <dbReference type="EMBL" id="EYE93686.1"/>
    </source>
</evidence>
<feature type="domain" description="Cyanovirin-N" evidence="1">
    <location>
        <begin position="2"/>
        <end position="105"/>
    </location>
</feature>
<accession>A0A017SA51</accession>
<dbReference type="Proteomes" id="UP000019804">
    <property type="component" value="Unassembled WGS sequence"/>
</dbReference>
<protein>
    <submittedName>
        <fullName evidence="2">Cyanovirin-N</fullName>
    </submittedName>
</protein>
<dbReference type="PANTHER" id="PTHR42076:SF1">
    <property type="entry name" value="CYANOVIRIN-N DOMAIN-CONTAINING PROTEIN"/>
    <property type="match status" value="1"/>
</dbReference>
<dbReference type="HOGENOM" id="CLU_144945_0_0_1"/>
<gene>
    <name evidence="2" type="ORF">EURHEDRAFT_404092</name>
</gene>
<dbReference type="Gene3D" id="2.30.60.10">
    <property type="entry name" value="Cyanovirin-N"/>
    <property type="match status" value="1"/>
</dbReference>
<dbReference type="STRING" id="1388766.A0A017SA51"/>
<dbReference type="InterPro" id="IPR036673">
    <property type="entry name" value="Cyanovirin-N_sf"/>
</dbReference>
<evidence type="ECO:0000259" key="1">
    <source>
        <dbReference type="SMART" id="SM01111"/>
    </source>
</evidence>
<dbReference type="InterPro" id="IPR011058">
    <property type="entry name" value="Cyanovirin-N"/>
</dbReference>
<organism evidence="2 3">
    <name type="scientific">Aspergillus ruber (strain CBS 135680)</name>
    <dbReference type="NCBI Taxonomy" id="1388766"/>
    <lineage>
        <taxon>Eukaryota</taxon>
        <taxon>Fungi</taxon>
        <taxon>Dikarya</taxon>
        <taxon>Ascomycota</taxon>
        <taxon>Pezizomycotina</taxon>
        <taxon>Eurotiomycetes</taxon>
        <taxon>Eurotiomycetidae</taxon>
        <taxon>Eurotiales</taxon>
        <taxon>Aspergillaceae</taxon>
        <taxon>Aspergillus</taxon>
        <taxon>Aspergillus subgen. Aspergillus</taxon>
    </lineage>
</organism>